<feature type="compositionally biased region" description="Polar residues" evidence="1">
    <location>
        <begin position="56"/>
        <end position="73"/>
    </location>
</feature>
<reference evidence="2" key="2">
    <citation type="journal article" date="2023" name="IMA Fungus">
        <title>Comparative genomic study of the Penicillium genus elucidates a diverse pangenome and 15 lateral gene transfer events.</title>
        <authorList>
            <person name="Petersen C."/>
            <person name="Sorensen T."/>
            <person name="Nielsen M.R."/>
            <person name="Sondergaard T.E."/>
            <person name="Sorensen J.L."/>
            <person name="Fitzpatrick D.A."/>
            <person name="Frisvad J.C."/>
            <person name="Nielsen K.L."/>
        </authorList>
    </citation>
    <scope>NUCLEOTIDE SEQUENCE</scope>
    <source>
        <strain evidence="2">IBT 17660</strain>
    </source>
</reference>
<gene>
    <name evidence="2" type="ORF">N7530_005571</name>
</gene>
<protein>
    <submittedName>
        <fullName evidence="2">Uncharacterized protein</fullName>
    </submittedName>
</protein>
<name>A0A9W9X0S6_9EURO</name>
<feature type="region of interest" description="Disordered" evidence="1">
    <location>
        <begin position="240"/>
        <end position="280"/>
    </location>
</feature>
<dbReference type="EMBL" id="JAPWDO010000003">
    <property type="protein sequence ID" value="KAJ5480062.1"/>
    <property type="molecule type" value="Genomic_DNA"/>
</dbReference>
<accession>A0A9W9X0S6</accession>
<organism evidence="2 3">
    <name type="scientific">Penicillium desertorum</name>
    <dbReference type="NCBI Taxonomy" id="1303715"/>
    <lineage>
        <taxon>Eukaryota</taxon>
        <taxon>Fungi</taxon>
        <taxon>Dikarya</taxon>
        <taxon>Ascomycota</taxon>
        <taxon>Pezizomycotina</taxon>
        <taxon>Eurotiomycetes</taxon>
        <taxon>Eurotiomycetidae</taxon>
        <taxon>Eurotiales</taxon>
        <taxon>Aspergillaceae</taxon>
        <taxon>Penicillium</taxon>
    </lineage>
</organism>
<feature type="compositionally biased region" description="Polar residues" evidence="1">
    <location>
        <begin position="12"/>
        <end position="32"/>
    </location>
</feature>
<comment type="caution">
    <text evidence="2">The sequence shown here is derived from an EMBL/GenBank/DDBJ whole genome shotgun (WGS) entry which is preliminary data.</text>
</comment>
<evidence type="ECO:0000313" key="2">
    <source>
        <dbReference type="EMBL" id="KAJ5480062.1"/>
    </source>
</evidence>
<reference evidence="2" key="1">
    <citation type="submission" date="2022-12" db="EMBL/GenBank/DDBJ databases">
        <authorList>
            <person name="Petersen C."/>
        </authorList>
    </citation>
    <scope>NUCLEOTIDE SEQUENCE</scope>
    <source>
        <strain evidence="2">IBT 17660</strain>
    </source>
</reference>
<dbReference type="OrthoDB" id="4359218at2759"/>
<keyword evidence="3" id="KW-1185">Reference proteome</keyword>
<dbReference type="AlphaFoldDB" id="A0A9W9X0S6"/>
<sequence>MDPGDPHGFPRTCSTSKQNSDPENLPNASTSHFSPYAAQFQLALHDLLEPIHESKNAQSSRASPLVASQNDIAPTTGRKEREPTLSLEQALNKSPHSAIWRAYLAVMPPALRTKMEIKLRKDPLRDEGFCERAVMSSGAKHIILRDTLVTSINNHYHSDDSSNDNMNIIMTAYLSVTSEKGCSSNNYNNNTQPPPIRIITIIVRLPSKNRTYPPIKRPRMPAQSPTVAANQSYYHHRQAANNEQDMPPNQTIMLQQANSGHQDNYYHNRSSEPGDFTPAA</sequence>
<proteinExistence type="predicted"/>
<feature type="region of interest" description="Disordered" evidence="1">
    <location>
        <begin position="1"/>
        <end position="32"/>
    </location>
</feature>
<dbReference type="Proteomes" id="UP001147760">
    <property type="component" value="Unassembled WGS sequence"/>
</dbReference>
<evidence type="ECO:0000313" key="3">
    <source>
        <dbReference type="Proteomes" id="UP001147760"/>
    </source>
</evidence>
<feature type="compositionally biased region" description="Polar residues" evidence="1">
    <location>
        <begin position="240"/>
        <end position="263"/>
    </location>
</feature>
<feature type="region of interest" description="Disordered" evidence="1">
    <location>
        <begin position="54"/>
        <end position="84"/>
    </location>
</feature>
<evidence type="ECO:0000256" key="1">
    <source>
        <dbReference type="SAM" id="MobiDB-lite"/>
    </source>
</evidence>